<keyword evidence="4" id="KW-1185">Reference proteome</keyword>
<organism evidence="3 4">
    <name type="scientific">Lottia gigantea</name>
    <name type="common">Giant owl limpet</name>
    <dbReference type="NCBI Taxonomy" id="225164"/>
    <lineage>
        <taxon>Eukaryota</taxon>
        <taxon>Metazoa</taxon>
        <taxon>Spiralia</taxon>
        <taxon>Lophotrochozoa</taxon>
        <taxon>Mollusca</taxon>
        <taxon>Gastropoda</taxon>
        <taxon>Patellogastropoda</taxon>
        <taxon>Lottioidea</taxon>
        <taxon>Lottiidae</taxon>
        <taxon>Lottia</taxon>
    </lineage>
</organism>
<dbReference type="EMBL" id="KB202518">
    <property type="protein sequence ID" value="ESO89844.1"/>
    <property type="molecule type" value="Genomic_DNA"/>
</dbReference>
<dbReference type="InterPro" id="IPR016187">
    <property type="entry name" value="CTDL_fold"/>
</dbReference>
<keyword evidence="1" id="KW-1015">Disulfide bond</keyword>
<dbReference type="OMA" id="HVWFANG"/>
<dbReference type="PANTHER" id="PTHR22801:SF63">
    <property type="entry name" value="C-TYPE LECTIN DOMAIN-CONTAINING PROTEIN"/>
    <property type="match status" value="1"/>
</dbReference>
<dbReference type="AlphaFoldDB" id="V4BLY4"/>
<accession>V4BLY4</accession>
<dbReference type="GeneID" id="20232353"/>
<dbReference type="PROSITE" id="PS00615">
    <property type="entry name" value="C_TYPE_LECTIN_1"/>
    <property type="match status" value="1"/>
</dbReference>
<name>V4BLY4_LOTGI</name>
<evidence type="ECO:0000256" key="1">
    <source>
        <dbReference type="ARBA" id="ARBA00023157"/>
    </source>
</evidence>
<sequence>CYKFYFSITKSWLESESICEEDGGSLYLANSQFKLNLIRQNLVNHFGVGVAAFVYLGATDTHEEGIWNWFNGEPVNRDMFRPGTPDNYQNNQHCMCYRIDSAGLSGLDDKTCNVKGNFICEIILKDG</sequence>
<dbReference type="Gene3D" id="3.10.100.10">
    <property type="entry name" value="Mannose-Binding Protein A, subunit A"/>
    <property type="match status" value="1"/>
</dbReference>
<evidence type="ECO:0000313" key="3">
    <source>
        <dbReference type="EMBL" id="ESO89844.1"/>
    </source>
</evidence>
<feature type="non-terminal residue" evidence="3">
    <location>
        <position position="1"/>
    </location>
</feature>
<dbReference type="PROSITE" id="PS50041">
    <property type="entry name" value="C_TYPE_LECTIN_2"/>
    <property type="match status" value="1"/>
</dbReference>
<gene>
    <name evidence="3" type="ORF">LOTGIDRAFT_124304</name>
</gene>
<dbReference type="HOGENOM" id="CLU_049894_10_2_1"/>
<evidence type="ECO:0000313" key="4">
    <source>
        <dbReference type="Proteomes" id="UP000030746"/>
    </source>
</evidence>
<dbReference type="KEGG" id="lgi:LOTGIDRAFT_124304"/>
<dbReference type="OrthoDB" id="6271941at2759"/>
<evidence type="ECO:0000259" key="2">
    <source>
        <dbReference type="PROSITE" id="PS50041"/>
    </source>
</evidence>
<dbReference type="InterPro" id="IPR050801">
    <property type="entry name" value="Ca-Dep_Lectins_ImmuneDev"/>
</dbReference>
<dbReference type="CTD" id="20232353"/>
<proteinExistence type="predicted"/>
<feature type="domain" description="C-type lectin" evidence="2">
    <location>
        <begin position="1"/>
        <end position="121"/>
    </location>
</feature>
<dbReference type="InterPro" id="IPR001304">
    <property type="entry name" value="C-type_lectin-like"/>
</dbReference>
<dbReference type="Pfam" id="PF00059">
    <property type="entry name" value="Lectin_C"/>
    <property type="match status" value="1"/>
</dbReference>
<dbReference type="InterPro" id="IPR018378">
    <property type="entry name" value="C-type_lectin_CS"/>
</dbReference>
<dbReference type="InterPro" id="IPR016186">
    <property type="entry name" value="C-type_lectin-like/link_sf"/>
</dbReference>
<dbReference type="SMART" id="SM00034">
    <property type="entry name" value="CLECT"/>
    <property type="match status" value="1"/>
</dbReference>
<reference evidence="3 4" key="1">
    <citation type="journal article" date="2013" name="Nature">
        <title>Insights into bilaterian evolution from three spiralian genomes.</title>
        <authorList>
            <person name="Simakov O."/>
            <person name="Marletaz F."/>
            <person name="Cho S.J."/>
            <person name="Edsinger-Gonzales E."/>
            <person name="Havlak P."/>
            <person name="Hellsten U."/>
            <person name="Kuo D.H."/>
            <person name="Larsson T."/>
            <person name="Lv J."/>
            <person name="Arendt D."/>
            <person name="Savage R."/>
            <person name="Osoegawa K."/>
            <person name="de Jong P."/>
            <person name="Grimwood J."/>
            <person name="Chapman J.A."/>
            <person name="Shapiro H."/>
            <person name="Aerts A."/>
            <person name="Otillar R.P."/>
            <person name="Terry A.Y."/>
            <person name="Boore J.L."/>
            <person name="Grigoriev I.V."/>
            <person name="Lindberg D.R."/>
            <person name="Seaver E.C."/>
            <person name="Weisblat D.A."/>
            <person name="Putnam N.H."/>
            <person name="Rokhsar D.S."/>
        </authorList>
    </citation>
    <scope>NUCLEOTIDE SEQUENCE [LARGE SCALE GENOMIC DNA]</scope>
</reference>
<dbReference type="CDD" id="cd00037">
    <property type="entry name" value="CLECT"/>
    <property type="match status" value="1"/>
</dbReference>
<protein>
    <recommendedName>
        <fullName evidence="2">C-type lectin domain-containing protein</fullName>
    </recommendedName>
</protein>
<dbReference type="Proteomes" id="UP000030746">
    <property type="component" value="Unassembled WGS sequence"/>
</dbReference>
<dbReference type="SUPFAM" id="SSF56436">
    <property type="entry name" value="C-type lectin-like"/>
    <property type="match status" value="1"/>
</dbReference>
<dbReference type="PANTHER" id="PTHR22801">
    <property type="entry name" value="LITHOSTATHINE"/>
    <property type="match status" value="1"/>
</dbReference>
<dbReference type="RefSeq" id="XP_009059320.1">
    <property type="nucleotide sequence ID" value="XM_009061072.1"/>
</dbReference>